<protein>
    <submittedName>
        <fullName evidence="1">Uncharacterized protein</fullName>
    </submittedName>
</protein>
<accession>A0ACB8SU00</accession>
<reference evidence="1" key="2">
    <citation type="journal article" date="2022" name="New Phytol.">
        <title>Evolutionary transition to the ectomycorrhizal habit in the genomes of a hyperdiverse lineage of mushroom-forming fungi.</title>
        <authorList>
            <person name="Looney B."/>
            <person name="Miyauchi S."/>
            <person name="Morin E."/>
            <person name="Drula E."/>
            <person name="Courty P.E."/>
            <person name="Kohler A."/>
            <person name="Kuo A."/>
            <person name="LaButti K."/>
            <person name="Pangilinan J."/>
            <person name="Lipzen A."/>
            <person name="Riley R."/>
            <person name="Andreopoulos W."/>
            <person name="He G."/>
            <person name="Johnson J."/>
            <person name="Nolan M."/>
            <person name="Tritt A."/>
            <person name="Barry K.W."/>
            <person name="Grigoriev I.V."/>
            <person name="Nagy L.G."/>
            <person name="Hibbett D."/>
            <person name="Henrissat B."/>
            <person name="Matheny P.B."/>
            <person name="Labbe J."/>
            <person name="Martin F.M."/>
        </authorList>
    </citation>
    <scope>NUCLEOTIDE SEQUENCE</scope>
    <source>
        <strain evidence="1">HHB10654</strain>
    </source>
</reference>
<gene>
    <name evidence="1" type="ORF">BV25DRAFT_1828159</name>
</gene>
<dbReference type="Proteomes" id="UP000814140">
    <property type="component" value="Unassembled WGS sequence"/>
</dbReference>
<evidence type="ECO:0000313" key="2">
    <source>
        <dbReference type="Proteomes" id="UP000814140"/>
    </source>
</evidence>
<reference evidence="1" key="1">
    <citation type="submission" date="2021-03" db="EMBL/GenBank/DDBJ databases">
        <authorList>
            <consortium name="DOE Joint Genome Institute"/>
            <person name="Ahrendt S."/>
            <person name="Looney B.P."/>
            <person name="Miyauchi S."/>
            <person name="Morin E."/>
            <person name="Drula E."/>
            <person name="Courty P.E."/>
            <person name="Chicoki N."/>
            <person name="Fauchery L."/>
            <person name="Kohler A."/>
            <person name="Kuo A."/>
            <person name="Labutti K."/>
            <person name="Pangilinan J."/>
            <person name="Lipzen A."/>
            <person name="Riley R."/>
            <person name="Andreopoulos W."/>
            <person name="He G."/>
            <person name="Johnson J."/>
            <person name="Barry K.W."/>
            <person name="Grigoriev I.V."/>
            <person name="Nagy L."/>
            <person name="Hibbett D."/>
            <person name="Henrissat B."/>
            <person name="Matheny P.B."/>
            <person name="Labbe J."/>
            <person name="Martin F."/>
        </authorList>
    </citation>
    <scope>NUCLEOTIDE SEQUENCE</scope>
    <source>
        <strain evidence="1">HHB10654</strain>
    </source>
</reference>
<name>A0ACB8SU00_9AGAM</name>
<proteinExistence type="predicted"/>
<keyword evidence="2" id="KW-1185">Reference proteome</keyword>
<comment type="caution">
    <text evidence="1">The sequence shown here is derived from an EMBL/GenBank/DDBJ whole genome shotgun (WGS) entry which is preliminary data.</text>
</comment>
<dbReference type="EMBL" id="MU277221">
    <property type="protein sequence ID" value="KAI0060069.1"/>
    <property type="molecule type" value="Genomic_DNA"/>
</dbReference>
<evidence type="ECO:0000313" key="1">
    <source>
        <dbReference type="EMBL" id="KAI0060069.1"/>
    </source>
</evidence>
<sequence>MSATRQRGILKHGVRPPHSLHNSPIELSPKRRNHEVDMPLPDFLPPSDDDFSDMTADESDGPVFSEHPKSPSPRRSSMESAPPTASNSSPREPARSTSWSDLDLSVVIALVAPVGNWLTGNDHVKNLFLLLLLIVYLHQLIQVPWELYHGARTRRPHPSYRTLSPSAKEDPHLQREMKLAETELHRHELAYLLLAVVSPFIGAALLRYVIQALSGVDAISWFSTTLFVLATGIRPWAHLINRLRERTALLHDAVHYPSPESQLIADARLQAVLDRVQNLEDELAQVKSAMAERARVEEAYEDLNGALDDVERVLHKQERRAESTRVAMDTRLGAVEKGVSRALEKRRKEKAHLVVPNAAYPPPSAFTKLLLIIWSLLTLNFRFEPLQPGTGYRSSRTAAKAPLHYMKSPNRLETILEDATEARKSDSEDSSSELADNEAALQKTPSPEEEPEPLAPLRRRHRRRSHSDPDSVSRSLVDVTSDVVTLPYRAAVRILVAISPPVQRLFT</sequence>
<organism evidence="1 2">
    <name type="scientific">Artomyces pyxidatus</name>
    <dbReference type="NCBI Taxonomy" id="48021"/>
    <lineage>
        <taxon>Eukaryota</taxon>
        <taxon>Fungi</taxon>
        <taxon>Dikarya</taxon>
        <taxon>Basidiomycota</taxon>
        <taxon>Agaricomycotina</taxon>
        <taxon>Agaricomycetes</taxon>
        <taxon>Russulales</taxon>
        <taxon>Auriscalpiaceae</taxon>
        <taxon>Artomyces</taxon>
    </lineage>
</organism>